<proteinExistence type="predicted"/>
<dbReference type="Proteomes" id="UP000053825">
    <property type="component" value="Unassembled WGS sequence"/>
</dbReference>
<name>A0A0L7RB85_9HYME</name>
<protein>
    <submittedName>
        <fullName evidence="1">Uncharacterized protein</fullName>
    </submittedName>
</protein>
<keyword evidence="2" id="KW-1185">Reference proteome</keyword>
<reference evidence="1 2" key="1">
    <citation type="submission" date="2015-07" db="EMBL/GenBank/DDBJ databases">
        <title>The genome of Habropoda laboriosa.</title>
        <authorList>
            <person name="Pan H."/>
            <person name="Kapheim K."/>
        </authorList>
    </citation>
    <scope>NUCLEOTIDE SEQUENCE [LARGE SCALE GENOMIC DNA]</scope>
    <source>
        <strain evidence="1">0110345459</strain>
    </source>
</reference>
<sequence length="52" mass="6055">MYTDAYVCERETRSERRRGESRTAKLLRRVRRKGRPCGTIGGASIDLIRNSR</sequence>
<accession>A0A0L7RB85</accession>
<gene>
    <name evidence="1" type="ORF">WH47_12331</name>
</gene>
<dbReference type="EMBL" id="KQ414618">
    <property type="protein sequence ID" value="KOC68001.1"/>
    <property type="molecule type" value="Genomic_DNA"/>
</dbReference>
<dbReference type="AlphaFoldDB" id="A0A0L7RB85"/>
<organism evidence="1 2">
    <name type="scientific">Habropoda laboriosa</name>
    <dbReference type="NCBI Taxonomy" id="597456"/>
    <lineage>
        <taxon>Eukaryota</taxon>
        <taxon>Metazoa</taxon>
        <taxon>Ecdysozoa</taxon>
        <taxon>Arthropoda</taxon>
        <taxon>Hexapoda</taxon>
        <taxon>Insecta</taxon>
        <taxon>Pterygota</taxon>
        <taxon>Neoptera</taxon>
        <taxon>Endopterygota</taxon>
        <taxon>Hymenoptera</taxon>
        <taxon>Apocrita</taxon>
        <taxon>Aculeata</taxon>
        <taxon>Apoidea</taxon>
        <taxon>Anthophila</taxon>
        <taxon>Apidae</taxon>
        <taxon>Habropoda</taxon>
    </lineage>
</organism>
<evidence type="ECO:0000313" key="1">
    <source>
        <dbReference type="EMBL" id="KOC68001.1"/>
    </source>
</evidence>
<evidence type="ECO:0000313" key="2">
    <source>
        <dbReference type="Proteomes" id="UP000053825"/>
    </source>
</evidence>